<gene>
    <name evidence="1" type="ORF">GcM1_022002</name>
</gene>
<dbReference type="EMBL" id="MCBS01002218">
    <property type="protein sequence ID" value="RKF96033.1"/>
    <property type="molecule type" value="Genomic_DNA"/>
</dbReference>
<proteinExistence type="predicted"/>
<reference evidence="1 2" key="1">
    <citation type="journal article" date="2018" name="BMC Genomics">
        <title>Comparative genome analyses reveal sequence features reflecting distinct modes of host-adaptation between dicot and monocot powdery mildew.</title>
        <authorList>
            <person name="Wu Y."/>
            <person name="Ma X."/>
            <person name="Pan Z."/>
            <person name="Kale S.D."/>
            <person name="Song Y."/>
            <person name="King H."/>
            <person name="Zhang Q."/>
            <person name="Presley C."/>
            <person name="Deng X."/>
            <person name="Wei C.I."/>
            <person name="Xiao S."/>
        </authorList>
    </citation>
    <scope>NUCLEOTIDE SEQUENCE [LARGE SCALE GENOMIC DNA]</scope>
    <source>
        <strain evidence="1">UMSG1</strain>
    </source>
</reference>
<sequence length="56" mass="6610">MCVDVTRWTYEAIARYMEWYPIDSFQGRYGSNFEIGYRYEGYLNPTSTATGRLGPR</sequence>
<organism evidence="1 2">
    <name type="scientific">Golovinomyces cichoracearum</name>
    <dbReference type="NCBI Taxonomy" id="62708"/>
    <lineage>
        <taxon>Eukaryota</taxon>
        <taxon>Fungi</taxon>
        <taxon>Dikarya</taxon>
        <taxon>Ascomycota</taxon>
        <taxon>Pezizomycotina</taxon>
        <taxon>Leotiomycetes</taxon>
        <taxon>Erysiphales</taxon>
        <taxon>Erysiphaceae</taxon>
        <taxon>Golovinomyces</taxon>
    </lineage>
</organism>
<dbReference type="AlphaFoldDB" id="A0A420JCQ1"/>
<accession>A0A420JCQ1</accession>
<dbReference type="Proteomes" id="UP000285326">
    <property type="component" value="Unassembled WGS sequence"/>
</dbReference>
<comment type="caution">
    <text evidence="1">The sequence shown here is derived from an EMBL/GenBank/DDBJ whole genome shotgun (WGS) entry which is preliminary data.</text>
</comment>
<protein>
    <submittedName>
        <fullName evidence="1">Uncharacterized protein</fullName>
    </submittedName>
</protein>
<evidence type="ECO:0000313" key="1">
    <source>
        <dbReference type="EMBL" id="RKF96033.1"/>
    </source>
</evidence>
<name>A0A420JCQ1_9PEZI</name>
<evidence type="ECO:0000313" key="2">
    <source>
        <dbReference type="Proteomes" id="UP000285326"/>
    </source>
</evidence>